<dbReference type="InterPro" id="IPR036291">
    <property type="entry name" value="NAD(P)-bd_dom_sf"/>
</dbReference>
<gene>
    <name evidence="2" type="ORF">OVA965_LOCUS25959</name>
    <name evidence="3" type="ORF">TMI583_LOCUS26696</name>
</gene>
<evidence type="ECO:0000313" key="4">
    <source>
        <dbReference type="Proteomes" id="UP000677228"/>
    </source>
</evidence>
<feature type="domain" description="Saccharopine dehydrogenase NADP binding" evidence="1">
    <location>
        <begin position="25"/>
        <end position="151"/>
    </location>
</feature>
<proteinExistence type="predicted"/>
<protein>
    <recommendedName>
        <fullName evidence="1">Saccharopine dehydrogenase NADP binding domain-containing protein</fullName>
    </recommendedName>
</protein>
<organism evidence="2 4">
    <name type="scientific">Didymodactylos carnosus</name>
    <dbReference type="NCBI Taxonomy" id="1234261"/>
    <lineage>
        <taxon>Eukaryota</taxon>
        <taxon>Metazoa</taxon>
        <taxon>Spiralia</taxon>
        <taxon>Gnathifera</taxon>
        <taxon>Rotifera</taxon>
        <taxon>Eurotatoria</taxon>
        <taxon>Bdelloidea</taxon>
        <taxon>Philodinida</taxon>
        <taxon>Philodinidae</taxon>
        <taxon>Didymodactylos</taxon>
    </lineage>
</organism>
<dbReference type="PANTHER" id="PTHR43796:SF2">
    <property type="entry name" value="CARBOXYNORSPERMIDINE SYNTHASE"/>
    <property type="match status" value="1"/>
</dbReference>
<dbReference type="Proteomes" id="UP000682733">
    <property type="component" value="Unassembled WGS sequence"/>
</dbReference>
<dbReference type="InterPro" id="IPR005097">
    <property type="entry name" value="Sacchrp_dh_NADP-bd"/>
</dbReference>
<dbReference type="Gene3D" id="3.30.360.10">
    <property type="entry name" value="Dihydrodipicolinate Reductase, domain 2"/>
    <property type="match status" value="1"/>
</dbReference>
<sequence>METVIGPLTKSDACALITMVNLKRILILGSAGRMSSGTARDLLATYSHSIEKLIIADSNNERLDILRQSLTDSPIEIHVIDVTDRQIILSLLVKCDVYINAVPTFVGLQMNIFHACFEAKRNYLEYGGMGIYTVQQKAEHDQWEKAEIIAILGLGADPGLFNILCRVVADRLDRIDKMNLYWTAKFIGDENSILIPPYNLSTVLAEYGNPSQQFLNGKLPQVPAQSGFETIDLPEPFTGIQELHMNVWF</sequence>
<dbReference type="EMBL" id="CAJNOK010016379">
    <property type="protein sequence ID" value="CAF1244031.1"/>
    <property type="molecule type" value="Genomic_DNA"/>
</dbReference>
<dbReference type="Proteomes" id="UP000677228">
    <property type="component" value="Unassembled WGS sequence"/>
</dbReference>
<dbReference type="Pfam" id="PF03435">
    <property type="entry name" value="Sacchrp_dh_NADP"/>
    <property type="match status" value="1"/>
</dbReference>
<reference evidence="2" key="1">
    <citation type="submission" date="2021-02" db="EMBL/GenBank/DDBJ databases">
        <authorList>
            <person name="Nowell W R."/>
        </authorList>
    </citation>
    <scope>NUCLEOTIDE SEQUENCE</scope>
</reference>
<dbReference type="Gene3D" id="3.40.50.720">
    <property type="entry name" value="NAD(P)-binding Rossmann-like Domain"/>
    <property type="match status" value="1"/>
</dbReference>
<accession>A0A8S2EQ22</accession>
<evidence type="ECO:0000313" key="3">
    <source>
        <dbReference type="EMBL" id="CAF4051666.1"/>
    </source>
</evidence>
<dbReference type="SUPFAM" id="SSF51735">
    <property type="entry name" value="NAD(P)-binding Rossmann-fold domains"/>
    <property type="match status" value="1"/>
</dbReference>
<dbReference type="EMBL" id="CAJOBA010037932">
    <property type="protein sequence ID" value="CAF4051666.1"/>
    <property type="molecule type" value="Genomic_DNA"/>
</dbReference>
<dbReference type="AlphaFoldDB" id="A0A8S2EQ22"/>
<evidence type="ECO:0000313" key="2">
    <source>
        <dbReference type="EMBL" id="CAF1244031.1"/>
    </source>
</evidence>
<dbReference type="PANTHER" id="PTHR43796">
    <property type="entry name" value="CARBOXYNORSPERMIDINE SYNTHASE"/>
    <property type="match status" value="1"/>
</dbReference>
<comment type="caution">
    <text evidence="2">The sequence shown here is derived from an EMBL/GenBank/DDBJ whole genome shotgun (WGS) entry which is preliminary data.</text>
</comment>
<evidence type="ECO:0000259" key="1">
    <source>
        <dbReference type="Pfam" id="PF03435"/>
    </source>
</evidence>
<name>A0A8S2EQ22_9BILA</name>